<feature type="chain" id="PRO_5011728231" description="YD repeat-containing protein" evidence="1">
    <location>
        <begin position="25"/>
        <end position="191"/>
    </location>
</feature>
<accession>A0A1I5XCS5</accession>
<evidence type="ECO:0000313" key="2">
    <source>
        <dbReference type="EMBL" id="SFQ29782.1"/>
    </source>
</evidence>
<dbReference type="EMBL" id="FOXS01000002">
    <property type="protein sequence ID" value="SFQ29782.1"/>
    <property type="molecule type" value="Genomic_DNA"/>
</dbReference>
<name>A0A1I5XCS5_HYMAR</name>
<sequence>MKLSPLSTSLLWTLALGVSSGAQAQSPATAGPRATSTIATTDYAQVAAGQAARYTAAYDSLMRLVTNIHTRSEARMGYFKATHSTFGGLRRKTQTYTGHNGPQVKMYKEKRLFGTTLQKVRYYDERGRKVLTERYVDKQLTSLKLSEYTDPLNTPAAKWVFAKGDYLQYASLPLFGRRQYTYYTKSRPATE</sequence>
<feature type="signal peptide" evidence="1">
    <location>
        <begin position="1"/>
        <end position="24"/>
    </location>
</feature>
<evidence type="ECO:0000256" key="1">
    <source>
        <dbReference type="SAM" id="SignalP"/>
    </source>
</evidence>
<evidence type="ECO:0008006" key="4">
    <source>
        <dbReference type="Google" id="ProtNLM"/>
    </source>
</evidence>
<dbReference type="OrthoDB" id="881270at2"/>
<keyword evidence="1" id="KW-0732">Signal</keyword>
<proteinExistence type="predicted"/>
<gene>
    <name evidence="2" type="ORF">SAMN04515668_1772</name>
</gene>
<dbReference type="RefSeq" id="WP_143080119.1">
    <property type="nucleotide sequence ID" value="NZ_FOXS01000002.1"/>
</dbReference>
<protein>
    <recommendedName>
        <fullName evidence="4">YD repeat-containing protein</fullName>
    </recommendedName>
</protein>
<dbReference type="AlphaFoldDB" id="A0A1I5XCS5"/>
<keyword evidence="3" id="KW-1185">Reference proteome</keyword>
<reference evidence="3" key="1">
    <citation type="submission" date="2016-10" db="EMBL/GenBank/DDBJ databases">
        <authorList>
            <person name="Varghese N."/>
            <person name="Submissions S."/>
        </authorList>
    </citation>
    <scope>NUCLEOTIDE SEQUENCE [LARGE SCALE GENOMIC DNA]</scope>
    <source>
        <strain evidence="3">OR362-8,ATCC BAA-1266,JCM 13504</strain>
    </source>
</reference>
<dbReference type="Proteomes" id="UP000199029">
    <property type="component" value="Unassembled WGS sequence"/>
</dbReference>
<organism evidence="2 3">
    <name type="scientific">Hymenobacter arizonensis</name>
    <name type="common">Siccationidurans arizonensis</name>
    <dbReference type="NCBI Taxonomy" id="1227077"/>
    <lineage>
        <taxon>Bacteria</taxon>
        <taxon>Pseudomonadati</taxon>
        <taxon>Bacteroidota</taxon>
        <taxon>Cytophagia</taxon>
        <taxon>Cytophagales</taxon>
        <taxon>Hymenobacteraceae</taxon>
        <taxon>Hymenobacter</taxon>
    </lineage>
</organism>
<evidence type="ECO:0000313" key="3">
    <source>
        <dbReference type="Proteomes" id="UP000199029"/>
    </source>
</evidence>